<dbReference type="KEGG" id="dli:dnl_25860"/>
<dbReference type="Gene3D" id="1.10.287.950">
    <property type="entry name" value="Methyl-accepting chemotaxis protein"/>
    <property type="match status" value="1"/>
</dbReference>
<keyword evidence="4" id="KW-1133">Transmembrane helix</keyword>
<dbReference type="GO" id="GO:0005886">
    <property type="term" value="C:plasma membrane"/>
    <property type="evidence" value="ECO:0007669"/>
    <property type="project" value="TreeGrafter"/>
</dbReference>
<keyword evidence="4" id="KW-0812">Transmembrane</keyword>
<dbReference type="PANTHER" id="PTHR43531">
    <property type="entry name" value="PROTEIN ICFG"/>
    <property type="match status" value="1"/>
</dbReference>
<feature type="transmembrane region" description="Helical" evidence="4">
    <location>
        <begin position="131"/>
        <end position="149"/>
    </location>
</feature>
<dbReference type="PRINTS" id="PR00260">
    <property type="entry name" value="CHEMTRNSDUCR"/>
</dbReference>
<accession>A0A975B7P0</accession>
<evidence type="ECO:0000256" key="3">
    <source>
        <dbReference type="PROSITE-ProRule" id="PRU00284"/>
    </source>
</evidence>
<protein>
    <submittedName>
        <fullName evidence="6">Methyl-accepting chemotaxis protein signailling domain-containing protein</fullName>
    </submittedName>
</protein>
<keyword evidence="1" id="KW-0145">Chemotaxis</keyword>
<keyword evidence="4" id="KW-0472">Membrane</keyword>
<feature type="transmembrane region" description="Helical" evidence="4">
    <location>
        <begin position="91"/>
        <end position="111"/>
    </location>
</feature>
<dbReference type="GO" id="GO:0007165">
    <property type="term" value="P:signal transduction"/>
    <property type="evidence" value="ECO:0007669"/>
    <property type="project" value="UniProtKB-KW"/>
</dbReference>
<dbReference type="GO" id="GO:0004888">
    <property type="term" value="F:transmembrane signaling receptor activity"/>
    <property type="evidence" value="ECO:0007669"/>
    <property type="project" value="InterPro"/>
</dbReference>
<dbReference type="Proteomes" id="UP000663720">
    <property type="component" value="Chromosome"/>
</dbReference>
<dbReference type="PROSITE" id="PS50111">
    <property type="entry name" value="CHEMOTAXIS_TRANSDUC_2"/>
    <property type="match status" value="1"/>
</dbReference>
<dbReference type="SUPFAM" id="SSF58104">
    <property type="entry name" value="Methyl-accepting chemotaxis protein (MCP) signaling domain"/>
    <property type="match status" value="1"/>
</dbReference>
<dbReference type="SMART" id="SM00283">
    <property type="entry name" value="MA"/>
    <property type="match status" value="1"/>
</dbReference>
<dbReference type="EMBL" id="CP061799">
    <property type="protein sequence ID" value="QTA80289.1"/>
    <property type="molecule type" value="Genomic_DNA"/>
</dbReference>
<dbReference type="RefSeq" id="WP_207691955.1">
    <property type="nucleotide sequence ID" value="NZ_CP061799.1"/>
</dbReference>
<reference evidence="6" key="1">
    <citation type="journal article" date="2021" name="Microb. Physiol.">
        <title>Proteogenomic Insights into the Physiology of Marine, Sulfate-Reducing, Filamentous Desulfonema limicola and Desulfonema magnum.</title>
        <authorList>
            <person name="Schnaars V."/>
            <person name="Wohlbrand L."/>
            <person name="Scheve S."/>
            <person name="Hinrichs C."/>
            <person name="Reinhardt R."/>
            <person name="Rabus R."/>
        </authorList>
    </citation>
    <scope>NUCLEOTIDE SEQUENCE</scope>
    <source>
        <strain evidence="6">5ac10</strain>
    </source>
</reference>
<sequence>MKKYNKTLKRDIILLWSGSLILPPACWLANNWFLDLWGADEIIQVIFNPLRIVYFIIHIAASYITLNYCFDIIKKFENKKSEPHNQKAQAAAAYLPKIFLFMILIYCIIMPNIGIHSKGSIISTQYTLGELLGIPVIAIFSIPFFIVLLKKWEMFTSCVPISEKYIAFQLKGKIFFSAYLSFVCSIMIIIIVAYSCLHTSTSLIHALSLLLKKGIPLGVLICLVAAFDIILLTAQITSSMHSGVSRLKALSQGVLITHFDVPSKDEFGHLLIAMNSTVRIMKKSIGKASEISHLLAAGVADQSASIEESSSAMEEIASMTMKNAEDANQADKLMKGANEVVSRANTSMMRLSDSMHDISRSGDETGKIIKTIDEIAFQTNLLALNAAIEAARAGEAGSGFAVVAGEVRNLAMQSAKAAGNTTALIEDMVKRIKEGNELAQKTAHEFSEVSKTASETGSLLMSIASSSKEQAYSIEQIRKSFNEIEKVTQQNAGSADELSIIMGMFKTKK</sequence>
<dbReference type="InterPro" id="IPR004090">
    <property type="entry name" value="Chemotax_Me-accpt_rcpt"/>
</dbReference>
<keyword evidence="7" id="KW-1185">Reference proteome</keyword>
<evidence type="ECO:0000313" key="7">
    <source>
        <dbReference type="Proteomes" id="UP000663720"/>
    </source>
</evidence>
<dbReference type="CDD" id="cd11386">
    <property type="entry name" value="MCP_signal"/>
    <property type="match status" value="1"/>
</dbReference>
<feature type="transmembrane region" description="Helical" evidence="4">
    <location>
        <begin position="215"/>
        <end position="236"/>
    </location>
</feature>
<organism evidence="6 7">
    <name type="scientific">Desulfonema limicola</name>
    <dbReference type="NCBI Taxonomy" id="45656"/>
    <lineage>
        <taxon>Bacteria</taxon>
        <taxon>Pseudomonadati</taxon>
        <taxon>Thermodesulfobacteriota</taxon>
        <taxon>Desulfobacteria</taxon>
        <taxon>Desulfobacterales</taxon>
        <taxon>Desulfococcaceae</taxon>
        <taxon>Desulfonema</taxon>
    </lineage>
</organism>
<evidence type="ECO:0000313" key="6">
    <source>
        <dbReference type="EMBL" id="QTA80289.1"/>
    </source>
</evidence>
<dbReference type="PANTHER" id="PTHR43531:SF11">
    <property type="entry name" value="METHYL-ACCEPTING CHEMOTAXIS PROTEIN 3"/>
    <property type="match status" value="1"/>
</dbReference>
<evidence type="ECO:0000256" key="4">
    <source>
        <dbReference type="SAM" id="Phobius"/>
    </source>
</evidence>
<dbReference type="Pfam" id="PF00015">
    <property type="entry name" value="MCPsignal"/>
    <property type="match status" value="1"/>
</dbReference>
<feature type="transmembrane region" description="Helical" evidence="4">
    <location>
        <begin position="52"/>
        <end position="70"/>
    </location>
</feature>
<dbReference type="GO" id="GO:0006935">
    <property type="term" value="P:chemotaxis"/>
    <property type="evidence" value="ECO:0007669"/>
    <property type="project" value="UniProtKB-KW"/>
</dbReference>
<evidence type="ECO:0000256" key="2">
    <source>
        <dbReference type="ARBA" id="ARBA00029447"/>
    </source>
</evidence>
<proteinExistence type="inferred from homology"/>
<evidence type="ECO:0000256" key="1">
    <source>
        <dbReference type="ARBA" id="ARBA00022500"/>
    </source>
</evidence>
<keyword evidence="3" id="KW-0807">Transducer</keyword>
<feature type="transmembrane region" description="Helical" evidence="4">
    <location>
        <begin position="174"/>
        <end position="195"/>
    </location>
</feature>
<evidence type="ECO:0000259" key="5">
    <source>
        <dbReference type="PROSITE" id="PS50111"/>
    </source>
</evidence>
<comment type="similarity">
    <text evidence="2">Belongs to the methyl-accepting chemotaxis (MCP) protein family.</text>
</comment>
<dbReference type="InterPro" id="IPR004089">
    <property type="entry name" value="MCPsignal_dom"/>
</dbReference>
<name>A0A975B7P0_9BACT</name>
<dbReference type="InterPro" id="IPR051310">
    <property type="entry name" value="MCP_chemotaxis"/>
</dbReference>
<dbReference type="AlphaFoldDB" id="A0A975B7P0"/>
<feature type="domain" description="Methyl-accepting transducer" evidence="5">
    <location>
        <begin position="277"/>
        <end position="506"/>
    </location>
</feature>
<gene>
    <name evidence="6" type="ORF">dnl_25860</name>
</gene>